<reference evidence="2" key="1">
    <citation type="submission" date="2018-02" db="EMBL/GenBank/DDBJ databases">
        <title>Rhizophora mucronata_Transcriptome.</title>
        <authorList>
            <person name="Meera S.P."/>
            <person name="Sreeshan A."/>
            <person name="Augustine A."/>
        </authorList>
    </citation>
    <scope>NUCLEOTIDE SEQUENCE</scope>
    <source>
        <tissue evidence="2">Leaf</tissue>
    </source>
</reference>
<dbReference type="AlphaFoldDB" id="A0A2P2P3E2"/>
<dbReference type="EMBL" id="GGEC01068763">
    <property type="protein sequence ID" value="MBX49247.1"/>
    <property type="molecule type" value="Transcribed_RNA"/>
</dbReference>
<evidence type="ECO:0000313" key="2">
    <source>
        <dbReference type="EMBL" id="MBX49247.1"/>
    </source>
</evidence>
<sequence length="59" mass="7105">MLLYERSKLLILFKFEKVDEIDSVWLLWDRFSILLLLRFQSFAGIILMKLIVPFSLRVS</sequence>
<keyword evidence="1" id="KW-1133">Transmembrane helix</keyword>
<keyword evidence="1" id="KW-0472">Membrane</keyword>
<accession>A0A2P2P3E2</accession>
<proteinExistence type="predicted"/>
<keyword evidence="1" id="KW-0812">Transmembrane</keyword>
<protein>
    <submittedName>
        <fullName evidence="2">Uncharacterized protein</fullName>
    </submittedName>
</protein>
<evidence type="ECO:0000256" key="1">
    <source>
        <dbReference type="SAM" id="Phobius"/>
    </source>
</evidence>
<feature type="transmembrane region" description="Helical" evidence="1">
    <location>
        <begin position="31"/>
        <end position="52"/>
    </location>
</feature>
<name>A0A2P2P3E2_RHIMU</name>
<organism evidence="2">
    <name type="scientific">Rhizophora mucronata</name>
    <name type="common">Asiatic mangrove</name>
    <dbReference type="NCBI Taxonomy" id="61149"/>
    <lineage>
        <taxon>Eukaryota</taxon>
        <taxon>Viridiplantae</taxon>
        <taxon>Streptophyta</taxon>
        <taxon>Embryophyta</taxon>
        <taxon>Tracheophyta</taxon>
        <taxon>Spermatophyta</taxon>
        <taxon>Magnoliopsida</taxon>
        <taxon>eudicotyledons</taxon>
        <taxon>Gunneridae</taxon>
        <taxon>Pentapetalae</taxon>
        <taxon>rosids</taxon>
        <taxon>fabids</taxon>
        <taxon>Malpighiales</taxon>
        <taxon>Rhizophoraceae</taxon>
        <taxon>Rhizophora</taxon>
    </lineage>
</organism>